<evidence type="ECO:0000313" key="6">
    <source>
        <dbReference type="Proteomes" id="UP000547058"/>
    </source>
</evidence>
<dbReference type="InterPro" id="IPR015813">
    <property type="entry name" value="Pyrv/PenolPyrv_kinase-like_dom"/>
</dbReference>
<comment type="caution">
    <text evidence="5">The sequence shown here is derived from an EMBL/GenBank/DDBJ whole genome shotgun (WGS) entry which is preliminary data.</text>
</comment>
<dbReference type="AlphaFoldDB" id="A0A7W3FN40"/>
<keyword evidence="2" id="KW-0479">Metal-binding</keyword>
<accession>A0A7W3FN40</accession>
<dbReference type="Proteomes" id="UP000547058">
    <property type="component" value="Unassembled WGS sequence"/>
</dbReference>
<sequence length="253" mass="26421">MSTQVTLRRRLADGQRMAATFVKTAHHAMVEIAGIAGLDAVVLDMEHAPFSARDIDLALLAARAAGVSAVVRVPDSQPSTLLRVLDLGANGVLVPHVTSATQAARIVAATRYRDGVRGFSNSARAGRYGALGMDEHIQQGDAQAAVICQIEDAAAIEQLEAIAATDGVDALFVGRADLAVSYRVFDIDHPQVEAATQATLRAAQAAGKAAGIFVATPAQALPYLEQGFRFFVVGSDQAAVRAGWLATAQALHA</sequence>
<dbReference type="SUPFAM" id="SSF51621">
    <property type="entry name" value="Phosphoenolpyruvate/pyruvate domain"/>
    <property type="match status" value="1"/>
</dbReference>
<keyword evidence="6" id="KW-1185">Reference proteome</keyword>
<gene>
    <name evidence="5" type="ORF">H4O11_10530</name>
</gene>
<reference evidence="5 6" key="1">
    <citation type="submission" date="2020-08" db="EMBL/GenBank/DDBJ databases">
        <title>Stenotrophomonas tumulicola JCM 30961.</title>
        <authorList>
            <person name="Deng Y."/>
        </authorList>
    </citation>
    <scope>NUCLEOTIDE SEQUENCE [LARGE SCALE GENOMIC DNA]</scope>
    <source>
        <strain evidence="5 6">JCM 30961</strain>
    </source>
</reference>
<dbReference type="Gene3D" id="3.20.20.60">
    <property type="entry name" value="Phosphoenolpyruvate-binding domains"/>
    <property type="match status" value="1"/>
</dbReference>
<dbReference type="InterPro" id="IPR040442">
    <property type="entry name" value="Pyrv_kinase-like_dom_sf"/>
</dbReference>
<dbReference type="EMBL" id="JACGXS010000004">
    <property type="protein sequence ID" value="MBA8682242.1"/>
    <property type="molecule type" value="Genomic_DNA"/>
</dbReference>
<dbReference type="GO" id="GO:0046872">
    <property type="term" value="F:metal ion binding"/>
    <property type="evidence" value="ECO:0007669"/>
    <property type="project" value="UniProtKB-KW"/>
</dbReference>
<dbReference type="GO" id="GO:0005737">
    <property type="term" value="C:cytoplasm"/>
    <property type="evidence" value="ECO:0007669"/>
    <property type="project" value="TreeGrafter"/>
</dbReference>
<dbReference type="PANTHER" id="PTHR30502">
    <property type="entry name" value="2-KETO-3-DEOXY-L-RHAMNONATE ALDOLASE"/>
    <property type="match status" value="1"/>
</dbReference>
<evidence type="ECO:0000313" key="5">
    <source>
        <dbReference type="EMBL" id="MBA8682242.1"/>
    </source>
</evidence>
<feature type="domain" description="HpcH/HpaI aldolase/citrate lyase" evidence="4">
    <location>
        <begin position="20"/>
        <end position="240"/>
    </location>
</feature>
<protein>
    <submittedName>
        <fullName evidence="5">Aldolase</fullName>
    </submittedName>
</protein>
<proteinExistence type="inferred from homology"/>
<evidence type="ECO:0000256" key="1">
    <source>
        <dbReference type="ARBA" id="ARBA00005568"/>
    </source>
</evidence>
<dbReference type="InterPro" id="IPR050251">
    <property type="entry name" value="HpcH-HpaI_aldolase"/>
</dbReference>
<evidence type="ECO:0000256" key="2">
    <source>
        <dbReference type="ARBA" id="ARBA00022723"/>
    </source>
</evidence>
<dbReference type="RefSeq" id="WP_182339370.1">
    <property type="nucleotide sequence ID" value="NZ_JACGXS010000004.1"/>
</dbReference>
<evidence type="ECO:0000259" key="4">
    <source>
        <dbReference type="Pfam" id="PF03328"/>
    </source>
</evidence>
<evidence type="ECO:0000256" key="3">
    <source>
        <dbReference type="ARBA" id="ARBA00023239"/>
    </source>
</evidence>
<keyword evidence="3" id="KW-0456">Lyase</keyword>
<dbReference type="InterPro" id="IPR005000">
    <property type="entry name" value="Aldolase/citrate-lyase_domain"/>
</dbReference>
<comment type="similarity">
    <text evidence="1">Belongs to the HpcH/HpaI aldolase family.</text>
</comment>
<name>A0A7W3FN40_9GAMM</name>
<dbReference type="PANTHER" id="PTHR30502:SF0">
    <property type="entry name" value="PHOSPHOENOLPYRUVATE CARBOXYLASE FAMILY PROTEIN"/>
    <property type="match status" value="1"/>
</dbReference>
<organism evidence="5 6">
    <name type="scientific">Stenotrophomonas tumulicola</name>
    <dbReference type="NCBI Taxonomy" id="1685415"/>
    <lineage>
        <taxon>Bacteria</taxon>
        <taxon>Pseudomonadati</taxon>
        <taxon>Pseudomonadota</taxon>
        <taxon>Gammaproteobacteria</taxon>
        <taxon>Lysobacterales</taxon>
        <taxon>Lysobacteraceae</taxon>
        <taxon>Stenotrophomonas</taxon>
    </lineage>
</organism>
<dbReference type="GO" id="GO:0016832">
    <property type="term" value="F:aldehyde-lyase activity"/>
    <property type="evidence" value="ECO:0007669"/>
    <property type="project" value="TreeGrafter"/>
</dbReference>
<dbReference type="Pfam" id="PF03328">
    <property type="entry name" value="HpcH_HpaI"/>
    <property type="match status" value="1"/>
</dbReference>